<keyword evidence="2" id="KW-0479">Metal-binding</keyword>
<gene>
    <name evidence="6" type="ORF">SEUCBS140593_006258</name>
</gene>
<dbReference type="InterPro" id="IPR001138">
    <property type="entry name" value="Zn2Cys6_DnaBD"/>
</dbReference>
<dbReference type="PROSITE" id="PS50048">
    <property type="entry name" value="ZN2_CY6_FUNGAL_2"/>
    <property type="match status" value="1"/>
</dbReference>
<dbReference type="EMBL" id="CAWUHD010000066">
    <property type="protein sequence ID" value="CAK7226493.1"/>
    <property type="molecule type" value="Genomic_DNA"/>
</dbReference>
<dbReference type="Gene3D" id="4.10.240.10">
    <property type="entry name" value="Zn(2)-C6 fungal-type DNA-binding domain"/>
    <property type="match status" value="1"/>
</dbReference>
<dbReference type="Pfam" id="PF00172">
    <property type="entry name" value="Zn_clus"/>
    <property type="match status" value="1"/>
</dbReference>
<accession>A0ABP0C3M1</accession>
<dbReference type="InterPro" id="IPR050613">
    <property type="entry name" value="Sec_Metabolite_Reg"/>
</dbReference>
<evidence type="ECO:0000256" key="2">
    <source>
        <dbReference type="ARBA" id="ARBA00022723"/>
    </source>
</evidence>
<reference evidence="6 7" key="1">
    <citation type="submission" date="2024-01" db="EMBL/GenBank/DDBJ databases">
        <authorList>
            <person name="Allen C."/>
            <person name="Tagirdzhanova G."/>
        </authorList>
    </citation>
    <scope>NUCLEOTIDE SEQUENCE [LARGE SCALE GENOMIC DNA]</scope>
</reference>
<dbReference type="CDD" id="cd00067">
    <property type="entry name" value="GAL4"/>
    <property type="match status" value="1"/>
</dbReference>
<evidence type="ECO:0000256" key="1">
    <source>
        <dbReference type="ARBA" id="ARBA00004123"/>
    </source>
</evidence>
<dbReference type="SMART" id="SM00906">
    <property type="entry name" value="Fungal_trans"/>
    <property type="match status" value="1"/>
</dbReference>
<feature type="region of interest" description="Disordered" evidence="4">
    <location>
        <begin position="750"/>
        <end position="796"/>
    </location>
</feature>
<comment type="caution">
    <text evidence="6">The sequence shown here is derived from an EMBL/GenBank/DDBJ whole genome shotgun (WGS) entry which is preliminary data.</text>
</comment>
<evidence type="ECO:0000259" key="5">
    <source>
        <dbReference type="PROSITE" id="PS50048"/>
    </source>
</evidence>
<dbReference type="Pfam" id="PF04082">
    <property type="entry name" value="Fungal_trans"/>
    <property type="match status" value="1"/>
</dbReference>
<dbReference type="InterPro" id="IPR036864">
    <property type="entry name" value="Zn2-C6_fun-type_DNA-bd_sf"/>
</dbReference>
<feature type="region of interest" description="Disordered" evidence="4">
    <location>
        <begin position="179"/>
        <end position="205"/>
    </location>
</feature>
<dbReference type="PANTHER" id="PTHR31001">
    <property type="entry name" value="UNCHARACTERIZED TRANSCRIPTIONAL REGULATORY PROTEIN"/>
    <property type="match status" value="1"/>
</dbReference>
<keyword evidence="3" id="KW-0539">Nucleus</keyword>
<protein>
    <recommendedName>
        <fullName evidence="5">Zn(2)-C6 fungal-type domain-containing protein</fullName>
    </recommendedName>
</protein>
<dbReference type="SMART" id="SM00066">
    <property type="entry name" value="GAL4"/>
    <property type="match status" value="1"/>
</dbReference>
<keyword evidence="7" id="KW-1185">Reference proteome</keyword>
<dbReference type="Proteomes" id="UP001642482">
    <property type="component" value="Unassembled WGS sequence"/>
</dbReference>
<proteinExistence type="predicted"/>
<dbReference type="CDD" id="cd12148">
    <property type="entry name" value="fungal_TF_MHR"/>
    <property type="match status" value="1"/>
</dbReference>
<feature type="domain" description="Zn(2)-C6 fungal-type" evidence="5">
    <location>
        <begin position="56"/>
        <end position="85"/>
    </location>
</feature>
<dbReference type="InterPro" id="IPR007219">
    <property type="entry name" value="XnlR_reg_dom"/>
</dbReference>
<comment type="subcellular location">
    <subcellularLocation>
        <location evidence="1">Nucleus</location>
    </subcellularLocation>
</comment>
<organism evidence="6 7">
    <name type="scientific">Sporothrix eucalyptigena</name>
    <dbReference type="NCBI Taxonomy" id="1812306"/>
    <lineage>
        <taxon>Eukaryota</taxon>
        <taxon>Fungi</taxon>
        <taxon>Dikarya</taxon>
        <taxon>Ascomycota</taxon>
        <taxon>Pezizomycotina</taxon>
        <taxon>Sordariomycetes</taxon>
        <taxon>Sordariomycetidae</taxon>
        <taxon>Ophiostomatales</taxon>
        <taxon>Ophiostomataceae</taxon>
        <taxon>Sporothrix</taxon>
    </lineage>
</organism>
<dbReference type="SUPFAM" id="SSF57701">
    <property type="entry name" value="Zn2/Cys6 DNA-binding domain"/>
    <property type="match status" value="1"/>
</dbReference>
<evidence type="ECO:0000256" key="3">
    <source>
        <dbReference type="ARBA" id="ARBA00023242"/>
    </source>
</evidence>
<dbReference type="PANTHER" id="PTHR31001:SF57">
    <property type="entry name" value="ZN(II)2CYS6 TRANSCRIPTION FACTOR (EUROFUNG)"/>
    <property type="match status" value="1"/>
</dbReference>
<feature type="compositionally biased region" description="Low complexity" evidence="4">
    <location>
        <begin position="141"/>
        <end position="154"/>
    </location>
</feature>
<feature type="compositionally biased region" description="Low complexity" evidence="4">
    <location>
        <begin position="12"/>
        <end position="38"/>
    </location>
</feature>
<feature type="region of interest" description="Disordered" evidence="4">
    <location>
        <begin position="1"/>
        <end position="50"/>
    </location>
</feature>
<name>A0ABP0C3M1_9PEZI</name>
<evidence type="ECO:0000313" key="6">
    <source>
        <dbReference type="EMBL" id="CAK7226493.1"/>
    </source>
</evidence>
<evidence type="ECO:0000313" key="7">
    <source>
        <dbReference type="Proteomes" id="UP001642482"/>
    </source>
</evidence>
<evidence type="ECO:0000256" key="4">
    <source>
        <dbReference type="SAM" id="MobiDB-lite"/>
    </source>
</evidence>
<feature type="region of interest" description="Disordered" evidence="4">
    <location>
        <begin position="121"/>
        <end position="160"/>
    </location>
</feature>
<dbReference type="PROSITE" id="PS00463">
    <property type="entry name" value="ZN2_CY6_FUNGAL_1"/>
    <property type="match status" value="1"/>
</dbReference>
<sequence>MASSAPDDTKVSSAARPAAASATASSSTRAGPSAGSPSYRVTQPRRAPPKRVLERSCIVCHRRKVKCDKTMPCANCVRSGVLCCYPSNKRAPRQPKTTIADIASRLVQLERTIVAVASGDAAGDDNAGYESDTAPAPSTSNGHTNGHANNNHATGPEKRPVTRVAPASLSVALAAHHRDFRRSITPHGGPGDDDTASWRDGTQSESGAAAQEILLHNAYASRYINELLLSRILEEEEEFRSALASPKETEADETFDTDASETSAPAVTLFGTLTNSRYIPRNPSLRNSNSKLHPPKRQAMQLWNAYLHNVEPMNKVLHVPTAQISVFTAIHTPEKTEPAFESLLFSIYYATVTAYQPEEYRAAFGEDKAVGLDRYRAGMERALVQARFLESPSLPTLQALTLFLRTSRAHSAGQSIWVLYGMVLRLAQSIGLHRDGANFNLSPFEAEIRRRVWGHMIKQDDRSAEDHGIDVGLPDTDVDIQEALNINDSDIHPDIKELPTPLMHWTEMTIPVCIRRLGITVAYIFRLLTEMKASQYAGTPGYPSASWFAMSPDLPLTEERRRTIMTERNQYVEDLLKQCNMVVPLQRATYKMVRLIQLKFDFVTRLQLATILARGSAAGSGDDAAGANDGSNAPAVIATEEHLVLACEVIELNVDIMEDDLIQDFRWTAEIYPQYHTLLYVLWHLCVQPVPNNKPALRDRAWAVADGMYAMEDARQKRQNVRGRNSKWAMLMALRDKAVKVRAAMDLAEKGGKTSGGTAGKSTQAQASTQTAGGPVNGSGGQDIHMDDGSSRAIPATGVPPAPAAVANTPLGNVQGATVFENAAFAAPYGPLSAATTGTLASGTTAVDPTSVGSATFVQSEQLADADMAEFLGESTLGMGMDMDWVRGFMDWNAVADDFRMRSYDAGT</sequence>